<dbReference type="RefSeq" id="WP_047656182.1">
    <property type="nucleotide sequence ID" value="NZ_BFWG01000049.1"/>
</dbReference>
<name>A0A0L1BKB0_ECOLX</name>
<dbReference type="AlphaFoldDB" id="A0A0L1BKB0"/>
<evidence type="ECO:0000313" key="1">
    <source>
        <dbReference type="EMBL" id="EFC2249277.1"/>
    </source>
</evidence>
<gene>
    <name evidence="1" type="ORF">E5H86_26595</name>
</gene>
<reference evidence="1 2" key="1">
    <citation type="submission" date="2019-04" db="EMBL/GenBank/DDBJ databases">
        <authorList>
            <consortium name="NARMS: The National Antimicrobial Resistance Monitoring System"/>
        </authorList>
    </citation>
    <scope>NUCLEOTIDE SEQUENCE [LARGE SCALE GENOMIC DNA]</scope>
    <source>
        <strain evidence="1 2">FSIS11919500</strain>
    </source>
</reference>
<evidence type="ECO:0000313" key="2">
    <source>
        <dbReference type="Proteomes" id="UP000531916"/>
    </source>
</evidence>
<sequence length="91" mass="10478">MNELSWKALSKAVKRYQDVLPWSRSDRHSPGAERELAAAAGNIRKAIGDQEIDVIVELVTELEDAEWRITVYGFLLLLTWALIALYILYFR</sequence>
<organism evidence="1 2">
    <name type="scientific">Escherichia coli</name>
    <dbReference type="NCBI Taxonomy" id="562"/>
    <lineage>
        <taxon>Bacteria</taxon>
        <taxon>Pseudomonadati</taxon>
        <taxon>Pseudomonadota</taxon>
        <taxon>Gammaproteobacteria</taxon>
        <taxon>Enterobacterales</taxon>
        <taxon>Enterobacteriaceae</taxon>
        <taxon>Escherichia</taxon>
    </lineage>
</organism>
<protein>
    <submittedName>
        <fullName evidence="1">Uncharacterized protein</fullName>
    </submittedName>
</protein>
<accession>A0A0L1BKB0</accession>
<proteinExistence type="predicted"/>
<dbReference type="Proteomes" id="UP000531916">
    <property type="component" value="Unassembled WGS sequence"/>
</dbReference>
<dbReference type="EMBL" id="AASEPP010000082">
    <property type="protein sequence ID" value="EFC2249277.1"/>
    <property type="molecule type" value="Genomic_DNA"/>
</dbReference>
<comment type="caution">
    <text evidence="1">The sequence shown here is derived from an EMBL/GenBank/DDBJ whole genome shotgun (WGS) entry which is preliminary data.</text>
</comment>